<protein>
    <submittedName>
        <fullName evidence="3">ABC transporter substrate-binding protein</fullName>
    </submittedName>
</protein>
<dbReference type="PANTHER" id="PTHR43649">
    <property type="entry name" value="ARABINOSE-BINDING PROTEIN-RELATED"/>
    <property type="match status" value="1"/>
</dbReference>
<feature type="compositionally biased region" description="Basic and acidic residues" evidence="1">
    <location>
        <begin position="36"/>
        <end position="48"/>
    </location>
</feature>
<dbReference type="OrthoDB" id="9768630at2"/>
<dbReference type="CDD" id="cd14748">
    <property type="entry name" value="PBP2_UgpB"/>
    <property type="match status" value="1"/>
</dbReference>
<organism evidence="3 4">
    <name type="scientific">Pontibacillus litoralis JSM 072002</name>
    <dbReference type="NCBI Taxonomy" id="1385512"/>
    <lineage>
        <taxon>Bacteria</taxon>
        <taxon>Bacillati</taxon>
        <taxon>Bacillota</taxon>
        <taxon>Bacilli</taxon>
        <taxon>Bacillales</taxon>
        <taxon>Bacillaceae</taxon>
        <taxon>Pontibacillus</taxon>
    </lineage>
</organism>
<feature type="chain" id="PRO_5002022535" evidence="2">
    <location>
        <begin position="27"/>
        <end position="458"/>
    </location>
</feature>
<evidence type="ECO:0000256" key="1">
    <source>
        <dbReference type="SAM" id="MobiDB-lite"/>
    </source>
</evidence>
<name>A0A0A5G3K3_9BACI</name>
<dbReference type="RefSeq" id="WP_036835187.1">
    <property type="nucleotide sequence ID" value="NZ_AVPG01000020.1"/>
</dbReference>
<dbReference type="STRING" id="1385512.N784_08325"/>
<accession>A0A0A5G3K3</accession>
<dbReference type="AlphaFoldDB" id="A0A0A5G3K3"/>
<evidence type="ECO:0000256" key="2">
    <source>
        <dbReference type="SAM" id="SignalP"/>
    </source>
</evidence>
<dbReference type="Pfam" id="PF13416">
    <property type="entry name" value="SBP_bac_8"/>
    <property type="match status" value="1"/>
</dbReference>
<dbReference type="EMBL" id="AVPG01000020">
    <property type="protein sequence ID" value="KGX85660.1"/>
    <property type="molecule type" value="Genomic_DNA"/>
</dbReference>
<keyword evidence="4" id="KW-1185">Reference proteome</keyword>
<comment type="caution">
    <text evidence="3">The sequence shown here is derived from an EMBL/GenBank/DDBJ whole genome shotgun (WGS) entry which is preliminary data.</text>
</comment>
<proteinExistence type="predicted"/>
<dbReference type="eggNOG" id="COG1653">
    <property type="taxonomic scope" value="Bacteria"/>
</dbReference>
<dbReference type="Gene3D" id="3.40.190.10">
    <property type="entry name" value="Periplasmic binding protein-like II"/>
    <property type="match status" value="2"/>
</dbReference>
<dbReference type="SUPFAM" id="SSF53850">
    <property type="entry name" value="Periplasmic binding protein-like II"/>
    <property type="match status" value="1"/>
</dbReference>
<dbReference type="InterPro" id="IPR050490">
    <property type="entry name" value="Bact_solute-bd_prot1"/>
</dbReference>
<sequence length="458" mass="50254">MKTNNKSLFALVFVLLLTLFTITACGSSEDASSSEDETKSEEANKETEEASEEVSSDKPVELEFYYPVSVGGAIAEKVESYVEQFNQQNEGKIVVNPVFAGSYADTLTKAKTATEAGNSPDLGIFLQTDIFDLTDLDYVEPVDEFIAQEDESFIDDFYPALLDGSEIGGKRYSLPFQRSTQVLYYNKEVLKEAGVEKAPETWDELVEAGQKLVKEENGEVTRWGLQVPMGGPMGYWNIQPFALQNGVELANPEGTEVAFNDAKTIEAVQFFYDLAHEHKIMPEGPQGWGDIPTNFLAGNTAMMVHSTGSLTNVKEKAEFDFGVSMLPTNGGDRTNLGGGNLYIFKDIPQENKDAAWEFIKFLTSPEIAADWSMASGYIGVTKSAYETPELKAYVEEFPEAAVARDQLEEAGAELATHNNGKVTRAFSDEIDAVITGSKSVEDAMNDAQENAERALKGF</sequence>
<dbReference type="PROSITE" id="PS51257">
    <property type="entry name" value="PROKAR_LIPOPROTEIN"/>
    <property type="match status" value="1"/>
</dbReference>
<gene>
    <name evidence="3" type="ORF">N784_08325</name>
</gene>
<evidence type="ECO:0000313" key="3">
    <source>
        <dbReference type="EMBL" id="KGX85660.1"/>
    </source>
</evidence>
<feature type="region of interest" description="Disordered" evidence="1">
    <location>
        <begin position="28"/>
        <end position="57"/>
    </location>
</feature>
<keyword evidence="2" id="KW-0732">Signal</keyword>
<dbReference type="PANTHER" id="PTHR43649:SF30">
    <property type="entry name" value="ABC TRANSPORTER SUBSTRATE-BINDING PROTEIN"/>
    <property type="match status" value="1"/>
</dbReference>
<feature type="signal peptide" evidence="2">
    <location>
        <begin position="1"/>
        <end position="26"/>
    </location>
</feature>
<dbReference type="InterPro" id="IPR006059">
    <property type="entry name" value="SBP"/>
</dbReference>
<reference evidence="3 4" key="1">
    <citation type="submission" date="2013-08" db="EMBL/GenBank/DDBJ databases">
        <authorList>
            <person name="Huang J."/>
            <person name="Wang G."/>
        </authorList>
    </citation>
    <scope>NUCLEOTIDE SEQUENCE [LARGE SCALE GENOMIC DNA]</scope>
    <source>
        <strain evidence="3 4">JSM 072002</strain>
    </source>
</reference>
<dbReference type="Proteomes" id="UP000030401">
    <property type="component" value="Unassembled WGS sequence"/>
</dbReference>
<evidence type="ECO:0000313" key="4">
    <source>
        <dbReference type="Proteomes" id="UP000030401"/>
    </source>
</evidence>